<organism evidence="2 3">
    <name type="scientific">Aedoeadaptatus acetigenes</name>
    <dbReference type="NCBI Taxonomy" id="2981723"/>
    <lineage>
        <taxon>Bacteria</taxon>
        <taxon>Bacillati</taxon>
        <taxon>Bacillota</taxon>
        <taxon>Tissierellia</taxon>
        <taxon>Tissierellales</taxon>
        <taxon>Peptoniphilaceae</taxon>
        <taxon>Aedoeadaptatus</taxon>
    </lineage>
</organism>
<evidence type="ECO:0000313" key="2">
    <source>
        <dbReference type="EMBL" id="MEQ3353950.1"/>
    </source>
</evidence>
<reference evidence="2 3" key="1">
    <citation type="submission" date="2024-04" db="EMBL/GenBank/DDBJ databases">
        <title>Human intestinal bacterial collection.</title>
        <authorList>
            <person name="Pauvert C."/>
            <person name="Hitch T.C.A."/>
            <person name="Clavel T."/>
        </authorList>
    </citation>
    <scope>NUCLEOTIDE SEQUENCE [LARGE SCALE GENOMIC DNA]</scope>
    <source>
        <strain evidence="2 3">CLA-SR-H026</strain>
    </source>
</reference>
<evidence type="ECO:0000313" key="3">
    <source>
        <dbReference type="Proteomes" id="UP001481872"/>
    </source>
</evidence>
<gene>
    <name evidence="2" type="ORF">AAA081_06555</name>
</gene>
<keyword evidence="3" id="KW-1185">Reference proteome</keyword>
<sequence length="110" mass="12895">MRKHSLNTRSINDNKGLKKSSEIENAVRRFKKREQEKVLPLLGKKASAAMAAAFLRSLSNRRRPLYLSRRIQRARLSSRRRFFTGADLSRAVHDTSFRLRRMRRGEGRGR</sequence>
<protein>
    <submittedName>
        <fullName evidence="2">Uncharacterized protein</fullName>
    </submittedName>
</protein>
<evidence type="ECO:0000256" key="1">
    <source>
        <dbReference type="SAM" id="MobiDB-lite"/>
    </source>
</evidence>
<comment type="caution">
    <text evidence="2">The sequence shown here is derived from an EMBL/GenBank/DDBJ whole genome shotgun (WGS) entry which is preliminary data.</text>
</comment>
<dbReference type="RefSeq" id="WP_349054243.1">
    <property type="nucleotide sequence ID" value="NZ_JBBNPS010000017.1"/>
</dbReference>
<accession>A0ABV1J7M8</accession>
<dbReference type="EMBL" id="JBBNPS010000017">
    <property type="protein sequence ID" value="MEQ3353950.1"/>
    <property type="molecule type" value="Genomic_DNA"/>
</dbReference>
<dbReference type="Proteomes" id="UP001481872">
    <property type="component" value="Unassembled WGS sequence"/>
</dbReference>
<feature type="region of interest" description="Disordered" evidence="1">
    <location>
        <begin position="1"/>
        <end position="20"/>
    </location>
</feature>
<proteinExistence type="predicted"/>
<name>A0ABV1J7M8_9FIRM</name>